<protein>
    <submittedName>
        <fullName evidence="1">Uncharacterized protein</fullName>
    </submittedName>
</protein>
<reference evidence="1 2" key="1">
    <citation type="submission" date="2019-11" db="EMBL/GenBank/DDBJ databases">
        <authorList>
            <person name="Li J."/>
        </authorList>
    </citation>
    <scope>NUCLEOTIDE SEQUENCE [LARGE SCALE GENOMIC DNA]</scope>
    <source>
        <strain evidence="1 2">J4</strain>
    </source>
</reference>
<gene>
    <name evidence="1" type="ORF">GH754_10530</name>
</gene>
<proteinExistence type="predicted"/>
<evidence type="ECO:0000313" key="1">
    <source>
        <dbReference type="EMBL" id="MRG86745.1"/>
    </source>
</evidence>
<sequence>MSILVTSLAVPVLATEKEGQISKQEQQQMINVPVEEHLPMHRKTLWQHSKKVWA</sequence>
<dbReference type="Proteomes" id="UP000480185">
    <property type="component" value="Unassembled WGS sequence"/>
</dbReference>
<dbReference type="AlphaFoldDB" id="A0A6G1X759"/>
<organism evidence="1 2">
    <name type="scientific">Salinibacillus xinjiangensis</name>
    <dbReference type="NCBI Taxonomy" id="1229268"/>
    <lineage>
        <taxon>Bacteria</taxon>
        <taxon>Bacillati</taxon>
        <taxon>Bacillota</taxon>
        <taxon>Bacilli</taxon>
        <taxon>Bacillales</taxon>
        <taxon>Bacillaceae</taxon>
        <taxon>Salinibacillus</taxon>
    </lineage>
</organism>
<name>A0A6G1X759_9BACI</name>
<dbReference type="EMBL" id="WJNH01000006">
    <property type="protein sequence ID" value="MRG86745.1"/>
    <property type="molecule type" value="Genomic_DNA"/>
</dbReference>
<evidence type="ECO:0000313" key="2">
    <source>
        <dbReference type="Proteomes" id="UP000480185"/>
    </source>
</evidence>
<keyword evidence="2" id="KW-1185">Reference proteome</keyword>
<comment type="caution">
    <text evidence="1">The sequence shown here is derived from an EMBL/GenBank/DDBJ whole genome shotgun (WGS) entry which is preliminary data.</text>
</comment>
<accession>A0A6G1X759</accession>